<reference evidence="1" key="1">
    <citation type="submission" date="2020-10" db="EMBL/GenBank/DDBJ databases">
        <authorList>
            <person name="Castelo-Branco R."/>
            <person name="Eusebio N."/>
            <person name="Adriana R."/>
            <person name="Vieira A."/>
            <person name="Brugerolle De Fraissinette N."/>
            <person name="Rezende De Castro R."/>
            <person name="Schneider M.P."/>
            <person name="Vasconcelos V."/>
            <person name="Leao P.N."/>
        </authorList>
    </citation>
    <scope>NUCLEOTIDE SEQUENCE</scope>
    <source>
        <strain evidence="1">LEGE 07310</strain>
    </source>
</reference>
<dbReference type="Pfam" id="PF00491">
    <property type="entry name" value="Arginase"/>
    <property type="match status" value="1"/>
</dbReference>
<sequence length="128" mass="14158">MSAASHFIRQNGLSVVSAKAVNNREHEQLFSALKRAGFNQLYIHLDLDVIEPEEFPHVACPTPGGITKERLRDLLAGLSENFDIVGFSLLEFLPAEPESTAALGVIELLDSVSLFRDRAHVSRPTQFD</sequence>
<accession>A0A8J7AF14</accession>
<dbReference type="EMBL" id="JADEXG010000025">
    <property type="protein sequence ID" value="MBE9077999.1"/>
    <property type="molecule type" value="Genomic_DNA"/>
</dbReference>
<evidence type="ECO:0000313" key="2">
    <source>
        <dbReference type="Proteomes" id="UP000636505"/>
    </source>
</evidence>
<dbReference type="InterPro" id="IPR006035">
    <property type="entry name" value="Ureohydrolase"/>
</dbReference>
<dbReference type="InterPro" id="IPR023696">
    <property type="entry name" value="Ureohydrolase_dom_sf"/>
</dbReference>
<dbReference type="GO" id="GO:0016813">
    <property type="term" value="F:hydrolase activity, acting on carbon-nitrogen (but not peptide) bonds, in linear amidines"/>
    <property type="evidence" value="ECO:0007669"/>
    <property type="project" value="UniProtKB-ARBA"/>
</dbReference>
<dbReference type="RefSeq" id="WP_193907389.1">
    <property type="nucleotide sequence ID" value="NZ_JADEXG010000025.1"/>
</dbReference>
<protein>
    <submittedName>
        <fullName evidence="1">Arginase family protein</fullName>
    </submittedName>
</protein>
<dbReference type="Proteomes" id="UP000636505">
    <property type="component" value="Unassembled WGS sequence"/>
</dbReference>
<gene>
    <name evidence="1" type="ORF">IQ241_11965</name>
</gene>
<name>A0A8J7AF14_9CYAN</name>
<organism evidence="1 2">
    <name type="scientific">Vasconcelosia minhoensis LEGE 07310</name>
    <dbReference type="NCBI Taxonomy" id="915328"/>
    <lineage>
        <taxon>Bacteria</taxon>
        <taxon>Bacillati</taxon>
        <taxon>Cyanobacteriota</taxon>
        <taxon>Cyanophyceae</taxon>
        <taxon>Nodosilineales</taxon>
        <taxon>Cymatolegaceae</taxon>
        <taxon>Vasconcelosia</taxon>
        <taxon>Vasconcelosia minhoensis</taxon>
    </lineage>
</organism>
<keyword evidence="2" id="KW-1185">Reference proteome</keyword>
<proteinExistence type="predicted"/>
<dbReference type="Gene3D" id="3.40.800.10">
    <property type="entry name" value="Ureohydrolase domain"/>
    <property type="match status" value="1"/>
</dbReference>
<evidence type="ECO:0000313" key="1">
    <source>
        <dbReference type="EMBL" id="MBE9077999.1"/>
    </source>
</evidence>
<dbReference type="SUPFAM" id="SSF52768">
    <property type="entry name" value="Arginase/deacetylase"/>
    <property type="match status" value="1"/>
</dbReference>
<dbReference type="GO" id="GO:0046872">
    <property type="term" value="F:metal ion binding"/>
    <property type="evidence" value="ECO:0007669"/>
    <property type="project" value="InterPro"/>
</dbReference>
<dbReference type="AlphaFoldDB" id="A0A8J7AF14"/>
<comment type="caution">
    <text evidence="1">The sequence shown here is derived from an EMBL/GenBank/DDBJ whole genome shotgun (WGS) entry which is preliminary data.</text>
</comment>
<feature type="non-terminal residue" evidence="1">
    <location>
        <position position="128"/>
    </location>
</feature>